<keyword evidence="1" id="KW-1133">Transmembrane helix</keyword>
<evidence type="ECO:0008006" key="4">
    <source>
        <dbReference type="Google" id="ProtNLM"/>
    </source>
</evidence>
<feature type="transmembrane region" description="Helical" evidence="1">
    <location>
        <begin position="93"/>
        <end position="111"/>
    </location>
</feature>
<dbReference type="RefSeq" id="XP_064656769.1">
    <property type="nucleotide sequence ID" value="XM_064804927.1"/>
</dbReference>
<organism evidence="2 3">
    <name type="scientific">Saxophila tyrrhenica</name>
    <dbReference type="NCBI Taxonomy" id="1690608"/>
    <lineage>
        <taxon>Eukaryota</taxon>
        <taxon>Fungi</taxon>
        <taxon>Dikarya</taxon>
        <taxon>Ascomycota</taxon>
        <taxon>Pezizomycotina</taxon>
        <taxon>Dothideomycetes</taxon>
        <taxon>Dothideomycetidae</taxon>
        <taxon>Mycosphaerellales</taxon>
        <taxon>Extremaceae</taxon>
        <taxon>Saxophila</taxon>
    </lineage>
</organism>
<proteinExistence type="predicted"/>
<keyword evidence="1" id="KW-0812">Transmembrane</keyword>
<evidence type="ECO:0000313" key="2">
    <source>
        <dbReference type="EMBL" id="KAK5166961.1"/>
    </source>
</evidence>
<dbReference type="Proteomes" id="UP001337655">
    <property type="component" value="Unassembled WGS sequence"/>
</dbReference>
<keyword evidence="1" id="KW-0472">Membrane</keyword>
<accession>A0AAV9P2R7</accession>
<dbReference type="GeneID" id="89929026"/>
<evidence type="ECO:0000313" key="3">
    <source>
        <dbReference type="Proteomes" id="UP001337655"/>
    </source>
</evidence>
<reference evidence="2 3" key="1">
    <citation type="submission" date="2023-08" db="EMBL/GenBank/DDBJ databases">
        <title>Black Yeasts Isolated from many extreme environments.</title>
        <authorList>
            <person name="Coleine C."/>
            <person name="Stajich J.E."/>
            <person name="Selbmann L."/>
        </authorList>
    </citation>
    <scope>NUCLEOTIDE SEQUENCE [LARGE SCALE GENOMIC DNA]</scope>
    <source>
        <strain evidence="2 3">CCFEE 5935</strain>
    </source>
</reference>
<dbReference type="EMBL" id="JAVRRT010000012">
    <property type="protein sequence ID" value="KAK5166961.1"/>
    <property type="molecule type" value="Genomic_DNA"/>
</dbReference>
<feature type="transmembrane region" description="Helical" evidence="1">
    <location>
        <begin position="56"/>
        <end position="81"/>
    </location>
</feature>
<feature type="transmembrane region" description="Helical" evidence="1">
    <location>
        <begin position="137"/>
        <end position="159"/>
    </location>
</feature>
<comment type="caution">
    <text evidence="2">The sequence shown here is derived from an EMBL/GenBank/DDBJ whole genome shotgun (WGS) entry which is preliminary data.</text>
</comment>
<name>A0AAV9P2R7_9PEZI</name>
<gene>
    <name evidence="2" type="ORF">LTR77_007690</name>
</gene>
<protein>
    <recommendedName>
        <fullName evidence="4">MARVEL domain-containing protein</fullName>
    </recommendedName>
</protein>
<dbReference type="AlphaFoldDB" id="A0AAV9P2R7"/>
<evidence type="ECO:0000256" key="1">
    <source>
        <dbReference type="SAM" id="Phobius"/>
    </source>
</evidence>
<keyword evidence="3" id="KW-1185">Reference proteome</keyword>
<feature type="transmembrane region" description="Helical" evidence="1">
    <location>
        <begin position="21"/>
        <end position="44"/>
    </location>
</feature>
<sequence>MFKPFDRGAKTAPSSYPRVPFHLFRCFQLISSIIVGGIMAYFTYHLRHDNYKEPWTFIWLFSASLASIAALTVTICLHCLLGLNPRLNIGINAFLAAIWALSFGLLTWYMTDTLGDACDTEHWHEDVGIMVCRIYKALWTFTLVGLGATLAALFLDIYVHRKQTSRGMYKLPDLDAKRPGATHGPYTETPNNYGYGGLSAPRESEVWEEPRRSTGPYSEQADTLINENARDISDDAVFGRYDTGYQGAGATVLR</sequence>